<reference evidence="3" key="2">
    <citation type="submission" date="2020-11" db="EMBL/GenBank/DDBJ databases">
        <authorList>
            <person name="McCartney M.A."/>
            <person name="Auch B."/>
            <person name="Kono T."/>
            <person name="Mallez S."/>
            <person name="Becker A."/>
            <person name="Gohl D.M."/>
            <person name="Silverstein K.A.T."/>
            <person name="Koren S."/>
            <person name="Bechman K.B."/>
            <person name="Herman A."/>
            <person name="Abrahante J.E."/>
            <person name="Garbe J."/>
        </authorList>
    </citation>
    <scope>NUCLEOTIDE SEQUENCE</scope>
    <source>
        <strain evidence="3">Duluth1</strain>
        <tissue evidence="3">Whole animal</tissue>
    </source>
</reference>
<accession>A0A9D4HVT8</accession>
<dbReference type="OrthoDB" id="423498at2759"/>
<dbReference type="SUPFAM" id="SSF63829">
    <property type="entry name" value="Calcium-dependent phosphotriesterase"/>
    <property type="match status" value="1"/>
</dbReference>
<feature type="domain" description="SMP-30/Gluconolactonase/LRE-like region" evidence="2">
    <location>
        <begin position="21"/>
        <end position="287"/>
    </location>
</feature>
<keyword evidence="1" id="KW-0378">Hydrolase</keyword>
<dbReference type="PANTHER" id="PTHR47572">
    <property type="entry name" value="LIPOPROTEIN-RELATED"/>
    <property type="match status" value="1"/>
</dbReference>
<proteinExistence type="predicted"/>
<dbReference type="Pfam" id="PF08450">
    <property type="entry name" value="SGL"/>
    <property type="match status" value="1"/>
</dbReference>
<name>A0A9D4HVT8_DREPO</name>
<dbReference type="Proteomes" id="UP000828390">
    <property type="component" value="Unassembled WGS sequence"/>
</dbReference>
<dbReference type="PANTHER" id="PTHR47572:SF4">
    <property type="entry name" value="LACTONASE DRP35"/>
    <property type="match status" value="1"/>
</dbReference>
<gene>
    <name evidence="3" type="ORF">DPMN_057211</name>
</gene>
<evidence type="ECO:0000313" key="3">
    <source>
        <dbReference type="EMBL" id="KAH3731203.1"/>
    </source>
</evidence>
<evidence type="ECO:0000256" key="1">
    <source>
        <dbReference type="ARBA" id="ARBA00022801"/>
    </source>
</evidence>
<dbReference type="AlphaFoldDB" id="A0A9D4HVT8"/>
<dbReference type="GO" id="GO:0016787">
    <property type="term" value="F:hydrolase activity"/>
    <property type="evidence" value="ECO:0007669"/>
    <property type="project" value="UniProtKB-KW"/>
</dbReference>
<reference evidence="3" key="1">
    <citation type="journal article" date="2019" name="bioRxiv">
        <title>The Genome of the Zebra Mussel, Dreissena polymorpha: A Resource for Invasive Species Research.</title>
        <authorList>
            <person name="McCartney M.A."/>
            <person name="Auch B."/>
            <person name="Kono T."/>
            <person name="Mallez S."/>
            <person name="Zhang Y."/>
            <person name="Obille A."/>
            <person name="Becker A."/>
            <person name="Abrahante J.E."/>
            <person name="Garbe J."/>
            <person name="Badalamenti J.P."/>
            <person name="Herman A."/>
            <person name="Mangelson H."/>
            <person name="Liachko I."/>
            <person name="Sullivan S."/>
            <person name="Sone E.D."/>
            <person name="Koren S."/>
            <person name="Silverstein K.A.T."/>
            <person name="Beckman K.B."/>
            <person name="Gohl D.M."/>
        </authorList>
    </citation>
    <scope>NUCLEOTIDE SEQUENCE</scope>
    <source>
        <strain evidence="3">Duluth1</strain>
        <tissue evidence="3">Whole animal</tissue>
    </source>
</reference>
<dbReference type="InterPro" id="IPR051262">
    <property type="entry name" value="SMP-30/CGR1_Lactonase"/>
</dbReference>
<dbReference type="InterPro" id="IPR011042">
    <property type="entry name" value="6-blade_b-propeller_TolB-like"/>
</dbReference>
<evidence type="ECO:0000259" key="2">
    <source>
        <dbReference type="Pfam" id="PF08450"/>
    </source>
</evidence>
<organism evidence="3 4">
    <name type="scientific">Dreissena polymorpha</name>
    <name type="common">Zebra mussel</name>
    <name type="synonym">Mytilus polymorpha</name>
    <dbReference type="NCBI Taxonomy" id="45954"/>
    <lineage>
        <taxon>Eukaryota</taxon>
        <taxon>Metazoa</taxon>
        <taxon>Spiralia</taxon>
        <taxon>Lophotrochozoa</taxon>
        <taxon>Mollusca</taxon>
        <taxon>Bivalvia</taxon>
        <taxon>Autobranchia</taxon>
        <taxon>Heteroconchia</taxon>
        <taxon>Euheterodonta</taxon>
        <taxon>Imparidentia</taxon>
        <taxon>Neoheterodontei</taxon>
        <taxon>Myida</taxon>
        <taxon>Dreissenoidea</taxon>
        <taxon>Dreissenidae</taxon>
        <taxon>Dreissena</taxon>
    </lineage>
</organism>
<dbReference type="EMBL" id="JAIWYP010000012">
    <property type="protein sequence ID" value="KAH3731203.1"/>
    <property type="molecule type" value="Genomic_DNA"/>
</dbReference>
<sequence length="309" mass="34071">MSNPEVIEPKFVKIAENLAGAEGPVFDKGGNFYMVAPEVVDAQNKYAGEVLKVNLENGQTEVACRPKDGFDGGIPAGCQCDQENNIWIADMRLGLLCMDSNGNYKQMFRYDSAGRIMQGCNDCIFDYDGNLWITAPAGNIAPAPYARSFEEPFGSIYCMTKDKILVRIDSELRFPNGIAVLHSSDGRPCKLIVAETPAKLLWQYDILGPGQVGKRSVWGKIPGDHEGGPDGMDFDADDNLLVANWGSGHIEVFQSTGGDPIVRIKCPFSRLSNLQFLPGTSTVFVTEHSSHALWKFDWKRVGKKQFCEM</sequence>
<dbReference type="Gene3D" id="2.120.10.30">
    <property type="entry name" value="TolB, C-terminal domain"/>
    <property type="match status" value="1"/>
</dbReference>
<keyword evidence="4" id="KW-1185">Reference proteome</keyword>
<comment type="caution">
    <text evidence="3">The sequence shown here is derived from an EMBL/GenBank/DDBJ whole genome shotgun (WGS) entry which is preliminary data.</text>
</comment>
<dbReference type="InterPro" id="IPR013658">
    <property type="entry name" value="SGL"/>
</dbReference>
<protein>
    <recommendedName>
        <fullName evidence="2">SMP-30/Gluconolactonase/LRE-like region domain-containing protein</fullName>
    </recommendedName>
</protein>
<evidence type="ECO:0000313" key="4">
    <source>
        <dbReference type="Proteomes" id="UP000828390"/>
    </source>
</evidence>